<dbReference type="InterPro" id="IPR001507">
    <property type="entry name" value="ZP_dom"/>
</dbReference>
<reference evidence="4 5" key="1">
    <citation type="submission" date="2019-01" db="EMBL/GenBank/DDBJ databases">
        <title>Draft Genome and Complete Hox-Cluster Characterization of the Sterlet Sturgeon (Acipenser ruthenus).</title>
        <authorList>
            <person name="Wei Q."/>
        </authorList>
    </citation>
    <scope>NUCLEOTIDE SEQUENCE [LARGE SCALE GENOMIC DNA]</scope>
    <source>
        <strain evidence="4">WHYD16114868_AA</strain>
        <tissue evidence="4">Blood</tissue>
    </source>
</reference>
<dbReference type="Pfam" id="PF00100">
    <property type="entry name" value="Zona_pellucida"/>
    <property type="match status" value="1"/>
</dbReference>
<evidence type="ECO:0000256" key="2">
    <source>
        <dbReference type="ARBA" id="ARBA00023157"/>
    </source>
</evidence>
<dbReference type="InterPro" id="IPR042235">
    <property type="entry name" value="ZP-C_dom"/>
</dbReference>
<dbReference type="Gene3D" id="2.60.40.4100">
    <property type="entry name" value="Zona pellucida, ZP-C domain"/>
    <property type="match status" value="1"/>
</dbReference>
<dbReference type="AlphaFoldDB" id="A0A444U131"/>
<sequence>MTSFDQLQDVITREHQFEIQFICKFPKKSQLSASFEAQKRNYLFTEIPFGNFSYLFQFYDSSAFTKVINPNTYPVKVKLKDMIYMGIKVQSSLSNIRLFVESCRATPHDNPNDPIYYDIITNGCTKDKTTKVYSGSLKEFQFGLQAFSFIGDYEQVPV</sequence>
<evidence type="ECO:0000256" key="1">
    <source>
        <dbReference type="ARBA" id="ARBA00022729"/>
    </source>
</evidence>
<organism evidence="4 5">
    <name type="scientific">Acipenser ruthenus</name>
    <name type="common">Sterlet sturgeon</name>
    <dbReference type="NCBI Taxonomy" id="7906"/>
    <lineage>
        <taxon>Eukaryota</taxon>
        <taxon>Metazoa</taxon>
        <taxon>Chordata</taxon>
        <taxon>Craniata</taxon>
        <taxon>Vertebrata</taxon>
        <taxon>Euteleostomi</taxon>
        <taxon>Actinopterygii</taxon>
        <taxon>Chondrostei</taxon>
        <taxon>Acipenseriformes</taxon>
        <taxon>Acipenseridae</taxon>
        <taxon>Acipenser</taxon>
    </lineage>
</organism>
<dbReference type="PROSITE" id="PS51034">
    <property type="entry name" value="ZP_2"/>
    <property type="match status" value="1"/>
</dbReference>
<dbReference type="PANTHER" id="PTHR14002">
    <property type="entry name" value="ENDOGLIN/TGF-BETA RECEPTOR TYPE III"/>
    <property type="match status" value="1"/>
</dbReference>
<keyword evidence="5" id="KW-1185">Reference proteome</keyword>
<gene>
    <name evidence="4" type="ORF">EOD39_0506</name>
</gene>
<protein>
    <submittedName>
        <fullName evidence="4">ZP domain-containing protein</fullName>
    </submittedName>
</protein>
<dbReference type="PANTHER" id="PTHR14002:SF59">
    <property type="entry name" value="CUB AND ZONA PELLUCIDA-LIKE DOMAIN-CONTAINING PROTEIN 1-RELATED"/>
    <property type="match status" value="1"/>
</dbReference>
<feature type="domain" description="ZP" evidence="3">
    <location>
        <begin position="1"/>
        <end position="158"/>
    </location>
</feature>
<evidence type="ECO:0000259" key="3">
    <source>
        <dbReference type="PROSITE" id="PS51034"/>
    </source>
</evidence>
<name>A0A444U131_ACIRT</name>
<evidence type="ECO:0000313" key="4">
    <source>
        <dbReference type="EMBL" id="RXM28819.1"/>
    </source>
</evidence>
<dbReference type="Proteomes" id="UP000289886">
    <property type="component" value="Unassembled WGS sequence"/>
</dbReference>
<accession>A0A444U131</accession>
<evidence type="ECO:0000313" key="5">
    <source>
        <dbReference type="Proteomes" id="UP000289886"/>
    </source>
</evidence>
<keyword evidence="2" id="KW-1015">Disulfide bond</keyword>
<dbReference type="InterPro" id="IPR055355">
    <property type="entry name" value="ZP-C"/>
</dbReference>
<dbReference type="EMBL" id="SCEB01215572">
    <property type="protein sequence ID" value="RXM28819.1"/>
    <property type="molecule type" value="Genomic_DNA"/>
</dbReference>
<comment type="caution">
    <text evidence="4">The sequence shown here is derived from an EMBL/GenBank/DDBJ whole genome shotgun (WGS) entry which is preliminary data.</text>
</comment>
<proteinExistence type="predicted"/>
<keyword evidence="1" id="KW-0732">Signal</keyword>